<reference evidence="2 3" key="1">
    <citation type="submission" date="2018-04" db="EMBL/GenBank/DDBJ databases">
        <title>Genomic Encyclopedia of Archaeal and Bacterial Type Strains, Phase II (KMG-II): from individual species to whole genera.</title>
        <authorList>
            <person name="Goeker M."/>
        </authorList>
    </citation>
    <scope>NUCLEOTIDE SEQUENCE [LARGE SCALE GENOMIC DNA]</scope>
    <source>
        <strain evidence="2 3">DSM 26809</strain>
    </source>
</reference>
<proteinExistence type="predicted"/>
<name>A0A2T5JDR2_9SPHI</name>
<comment type="caution">
    <text evidence="2">The sequence shown here is derived from an EMBL/GenBank/DDBJ whole genome shotgun (WGS) entry which is preliminary data.</text>
</comment>
<sequence length="352" mass="40141">MMNKLKRNRSRMLAACHFITAMFSILSLTASAQKKDTAYFNDEGFLTRDKASAIFYRVYTEKDSVAIFNFTEYHNDGSYVLARAKDNIEHPRYVGLVKLFDKQAHLIEQHEYDFYGLILKTWRYHANGTLLQALVYNHTGKLPYIGIMHEADSTGTANIVNGNGQRHEAGLYRLYGDSVLDSYEMSGPYRDGFKNGEWIGSTTNDLLFKEHYKNGKLTDGSSIDKQGKVYKYSKIVTMPDVGNKRQKVETAIKEYLVTPTDTISLKRFGNQGIEIDYTIDSLGKTSQLTGFKSGGIPIILPLKKPYRGLTVLLVRGRPVNYRVKHGFKYGYYRYVLDGKPIFFSPVGFRPQN</sequence>
<dbReference type="AlphaFoldDB" id="A0A2T5JDR2"/>
<evidence type="ECO:0008006" key="4">
    <source>
        <dbReference type="Google" id="ProtNLM"/>
    </source>
</evidence>
<evidence type="ECO:0000313" key="3">
    <source>
        <dbReference type="Proteomes" id="UP000244168"/>
    </source>
</evidence>
<dbReference type="EMBL" id="QAOQ01000002">
    <property type="protein sequence ID" value="PTQ99911.1"/>
    <property type="molecule type" value="Genomic_DNA"/>
</dbReference>
<organism evidence="2 3">
    <name type="scientific">Mucilaginibacter yixingensis</name>
    <dbReference type="NCBI Taxonomy" id="1295612"/>
    <lineage>
        <taxon>Bacteria</taxon>
        <taxon>Pseudomonadati</taxon>
        <taxon>Bacteroidota</taxon>
        <taxon>Sphingobacteriia</taxon>
        <taxon>Sphingobacteriales</taxon>
        <taxon>Sphingobacteriaceae</taxon>
        <taxon>Mucilaginibacter</taxon>
    </lineage>
</organism>
<gene>
    <name evidence="2" type="ORF">C8P68_102741</name>
</gene>
<evidence type="ECO:0000313" key="2">
    <source>
        <dbReference type="EMBL" id="PTQ99911.1"/>
    </source>
</evidence>
<feature type="signal peptide" evidence="1">
    <location>
        <begin position="1"/>
        <end position="32"/>
    </location>
</feature>
<evidence type="ECO:0000256" key="1">
    <source>
        <dbReference type="SAM" id="SignalP"/>
    </source>
</evidence>
<dbReference type="Proteomes" id="UP000244168">
    <property type="component" value="Unassembled WGS sequence"/>
</dbReference>
<dbReference type="RefSeq" id="WP_146166505.1">
    <property type="nucleotide sequence ID" value="NZ_CP160205.1"/>
</dbReference>
<accession>A0A2T5JDR2</accession>
<keyword evidence="3" id="KW-1185">Reference proteome</keyword>
<feature type="chain" id="PRO_5015743603" description="Antitoxin component YwqK of YwqJK toxin-antitoxin module" evidence="1">
    <location>
        <begin position="33"/>
        <end position="352"/>
    </location>
</feature>
<protein>
    <recommendedName>
        <fullName evidence="4">Antitoxin component YwqK of YwqJK toxin-antitoxin module</fullName>
    </recommendedName>
</protein>
<keyword evidence="1" id="KW-0732">Signal</keyword>